<organism evidence="2 3">
    <name type="scientific">Didymella pomorum</name>
    <dbReference type="NCBI Taxonomy" id="749634"/>
    <lineage>
        <taxon>Eukaryota</taxon>
        <taxon>Fungi</taxon>
        <taxon>Dikarya</taxon>
        <taxon>Ascomycota</taxon>
        <taxon>Pezizomycotina</taxon>
        <taxon>Dothideomycetes</taxon>
        <taxon>Pleosporomycetidae</taxon>
        <taxon>Pleosporales</taxon>
        <taxon>Pleosporineae</taxon>
        <taxon>Didymellaceae</taxon>
        <taxon>Didymella</taxon>
    </lineage>
</organism>
<sequence length="136" mass="15612">MITILEVMEERDELRKHEASVEAKAQNKVDKALKLYDYMQVAYWDCTVPKLDKLQQELDLKNGKVPPEEQPRPERNPRVDHQFVLRCALGSQRGTLRGFDSSHIPSVYHEPGFRPGLISAGMDALRVLRPMGWEAV</sequence>
<gene>
    <name evidence="2" type="ORF">N0V91_003956</name>
</gene>
<feature type="region of interest" description="Disordered" evidence="1">
    <location>
        <begin position="59"/>
        <end position="78"/>
    </location>
</feature>
<dbReference type="EMBL" id="JAPEVA010000021">
    <property type="protein sequence ID" value="KAJ4407372.1"/>
    <property type="molecule type" value="Genomic_DNA"/>
</dbReference>
<evidence type="ECO:0000256" key="1">
    <source>
        <dbReference type="SAM" id="MobiDB-lite"/>
    </source>
</evidence>
<accession>A0A9W9D8L8</accession>
<dbReference type="AlphaFoldDB" id="A0A9W9D8L8"/>
<reference evidence="2" key="1">
    <citation type="submission" date="2022-10" db="EMBL/GenBank/DDBJ databases">
        <title>Tapping the CABI collections for fungal endophytes: first genome assemblies for Collariella, Neodidymelliopsis, Ascochyta clinopodiicola, Didymella pomorum, Didymosphaeria variabile, Neocosmospora piperis and Neocucurbitaria cava.</title>
        <authorList>
            <person name="Hill R."/>
        </authorList>
    </citation>
    <scope>NUCLEOTIDE SEQUENCE</scope>
    <source>
        <strain evidence="2">IMI 355091</strain>
    </source>
</reference>
<name>A0A9W9D8L8_9PLEO</name>
<dbReference type="Proteomes" id="UP001140510">
    <property type="component" value="Unassembled WGS sequence"/>
</dbReference>
<keyword evidence="3" id="KW-1185">Reference proteome</keyword>
<dbReference type="OrthoDB" id="3798031at2759"/>
<evidence type="ECO:0000313" key="2">
    <source>
        <dbReference type="EMBL" id="KAJ4407372.1"/>
    </source>
</evidence>
<evidence type="ECO:0000313" key="3">
    <source>
        <dbReference type="Proteomes" id="UP001140510"/>
    </source>
</evidence>
<comment type="caution">
    <text evidence="2">The sequence shown here is derived from an EMBL/GenBank/DDBJ whole genome shotgun (WGS) entry which is preliminary data.</text>
</comment>
<proteinExistence type="predicted"/>
<protein>
    <submittedName>
        <fullName evidence="2">Uncharacterized protein</fullName>
    </submittedName>
</protein>